<evidence type="ECO:0000256" key="2">
    <source>
        <dbReference type="SAM" id="SignalP"/>
    </source>
</evidence>
<feature type="chain" id="PRO_5029822883" evidence="2">
    <location>
        <begin position="25"/>
        <end position="519"/>
    </location>
</feature>
<dbReference type="Proteomes" id="UP000541610">
    <property type="component" value="Unassembled WGS sequence"/>
</dbReference>
<dbReference type="EMBL" id="JABANP010000125">
    <property type="protein sequence ID" value="KAF4689408.1"/>
    <property type="molecule type" value="Genomic_DNA"/>
</dbReference>
<sequence>MAPSMDVILTISSLLLVLCFMVEATGIAKPSGFYVPRCTVPPYISMKLQFTGDKVLYEIRLPYRRLESRSFPFVMVNTSLVRVAVDDDTLDYWERSVPGAFSREGYTMFGYDPYQNRVSAVSTGEAYELVPTRYTRFACKKRTAAPVIKPHGKYFGKANLGGTGLYGSYELSVTMEFKDIDGGRRIDYHFTLAGSEYSLLVKPTLLMQTSSLIQVELLELDVSGIQSFFPGLSKDFFYKNLGYDSDKDIITLLLDDSKHITLVNEASGTPTTPPPPTPTTPPPPTREPLGRYTRKSPPTFVQLEFLTNDRLIFETSARRALTRGKKCFYSHATVRVSSSLIRVLASEAQLLFWANTAPAGDYFKAESFTLLGYDSEKNSITMIGRDGAYEFSADHNQNSTITKPSGVYKGQNGALSVSMRFSQSGGSSLVYYDIQLGQRYAPGSRQITFTRGSPFVMLSSSIIDVDLSTSGLSDIHFSLPGLSTDYYYTTLGYDSATNVVTFVLGNSQGIALVHQPSDS</sequence>
<evidence type="ECO:0000256" key="1">
    <source>
        <dbReference type="SAM" id="MobiDB-lite"/>
    </source>
</evidence>
<organism evidence="3 4">
    <name type="scientific">Perkinsus olseni</name>
    <name type="common">Perkinsus atlanticus</name>
    <dbReference type="NCBI Taxonomy" id="32597"/>
    <lineage>
        <taxon>Eukaryota</taxon>
        <taxon>Sar</taxon>
        <taxon>Alveolata</taxon>
        <taxon>Perkinsozoa</taxon>
        <taxon>Perkinsea</taxon>
        <taxon>Perkinsida</taxon>
        <taxon>Perkinsidae</taxon>
        <taxon>Perkinsus</taxon>
    </lineage>
</organism>
<dbReference type="OrthoDB" id="10371313at2759"/>
<protein>
    <submittedName>
        <fullName evidence="3">Uncharacterized protein</fullName>
    </submittedName>
</protein>
<feature type="region of interest" description="Disordered" evidence="1">
    <location>
        <begin position="264"/>
        <end position="289"/>
    </location>
</feature>
<reference evidence="3 4" key="1">
    <citation type="submission" date="2020-04" db="EMBL/GenBank/DDBJ databases">
        <title>Perkinsus olseni comparative genomics.</title>
        <authorList>
            <person name="Bogema D.R."/>
        </authorList>
    </citation>
    <scope>NUCLEOTIDE SEQUENCE [LARGE SCALE GENOMIC DNA]</scope>
    <source>
        <strain evidence="3">00978-12</strain>
    </source>
</reference>
<name>A0A7J6P021_PEROL</name>
<evidence type="ECO:0000313" key="4">
    <source>
        <dbReference type="Proteomes" id="UP000541610"/>
    </source>
</evidence>
<gene>
    <name evidence="3" type="ORF">FOZ60_001659</name>
</gene>
<proteinExistence type="predicted"/>
<accession>A0A7J6P021</accession>
<dbReference type="AlphaFoldDB" id="A0A7J6P021"/>
<feature type="signal peptide" evidence="2">
    <location>
        <begin position="1"/>
        <end position="24"/>
    </location>
</feature>
<comment type="caution">
    <text evidence="3">The sequence shown here is derived from an EMBL/GenBank/DDBJ whole genome shotgun (WGS) entry which is preliminary data.</text>
</comment>
<evidence type="ECO:0000313" key="3">
    <source>
        <dbReference type="EMBL" id="KAF4689408.1"/>
    </source>
</evidence>
<feature type="compositionally biased region" description="Pro residues" evidence="1">
    <location>
        <begin position="271"/>
        <end position="286"/>
    </location>
</feature>
<keyword evidence="2" id="KW-0732">Signal</keyword>